<protein>
    <submittedName>
        <fullName evidence="1">Uncharacterized protein</fullName>
    </submittedName>
</protein>
<reference evidence="1 2" key="1">
    <citation type="journal article" date="2023" name="Plants (Basel)">
        <title>Bridging the Gap: Combining Genomics and Transcriptomics Approaches to Understand Stylosanthes scabra, an Orphan Legume from the Brazilian Caatinga.</title>
        <authorList>
            <person name="Ferreira-Neto J.R.C."/>
            <person name="da Silva M.D."/>
            <person name="Binneck E."/>
            <person name="de Melo N.F."/>
            <person name="da Silva R.H."/>
            <person name="de Melo A.L.T.M."/>
            <person name="Pandolfi V."/>
            <person name="Bustamante F.O."/>
            <person name="Brasileiro-Vidal A.C."/>
            <person name="Benko-Iseppon A.M."/>
        </authorList>
    </citation>
    <scope>NUCLEOTIDE SEQUENCE [LARGE SCALE GENOMIC DNA]</scope>
    <source>
        <tissue evidence="1">Leaves</tissue>
    </source>
</reference>
<dbReference type="Proteomes" id="UP001341840">
    <property type="component" value="Unassembled WGS sequence"/>
</dbReference>
<accession>A0ABU6QVZ6</accession>
<keyword evidence="2" id="KW-1185">Reference proteome</keyword>
<gene>
    <name evidence="1" type="ORF">PIB30_092534</name>
</gene>
<organism evidence="1 2">
    <name type="scientific">Stylosanthes scabra</name>
    <dbReference type="NCBI Taxonomy" id="79078"/>
    <lineage>
        <taxon>Eukaryota</taxon>
        <taxon>Viridiplantae</taxon>
        <taxon>Streptophyta</taxon>
        <taxon>Embryophyta</taxon>
        <taxon>Tracheophyta</taxon>
        <taxon>Spermatophyta</taxon>
        <taxon>Magnoliopsida</taxon>
        <taxon>eudicotyledons</taxon>
        <taxon>Gunneridae</taxon>
        <taxon>Pentapetalae</taxon>
        <taxon>rosids</taxon>
        <taxon>fabids</taxon>
        <taxon>Fabales</taxon>
        <taxon>Fabaceae</taxon>
        <taxon>Papilionoideae</taxon>
        <taxon>50 kb inversion clade</taxon>
        <taxon>dalbergioids sensu lato</taxon>
        <taxon>Dalbergieae</taxon>
        <taxon>Pterocarpus clade</taxon>
        <taxon>Stylosanthes</taxon>
    </lineage>
</organism>
<comment type="caution">
    <text evidence="1">The sequence shown here is derived from an EMBL/GenBank/DDBJ whole genome shotgun (WGS) entry which is preliminary data.</text>
</comment>
<dbReference type="EMBL" id="JASCZI010001915">
    <property type="protein sequence ID" value="MED6115632.1"/>
    <property type="molecule type" value="Genomic_DNA"/>
</dbReference>
<sequence>MVATDVGGETAVVRTVAFKEKETSLKTKLGFLVSGGGWPRLRRVAGGWGFLVATPKPCNQWWRINREGDQFMPSRHLSGVALTGTEFPITPITLERKPHFHQFGGKQDYNHHPCTLSQKIYHPSGDKRDEPPSLPESRKLNIKIVSSTSLYSSISKRIHFIDSKKDYSL</sequence>
<name>A0ABU6QVZ6_9FABA</name>
<proteinExistence type="predicted"/>
<evidence type="ECO:0000313" key="2">
    <source>
        <dbReference type="Proteomes" id="UP001341840"/>
    </source>
</evidence>
<evidence type="ECO:0000313" key="1">
    <source>
        <dbReference type="EMBL" id="MED6115632.1"/>
    </source>
</evidence>